<dbReference type="Proteomes" id="UP000694865">
    <property type="component" value="Unplaced"/>
</dbReference>
<evidence type="ECO:0000313" key="5">
    <source>
        <dbReference type="Proteomes" id="UP000694865"/>
    </source>
</evidence>
<keyword evidence="4" id="KW-1133">Transmembrane helix</keyword>
<keyword evidence="4" id="KW-0472">Membrane</keyword>
<evidence type="ECO:0000256" key="2">
    <source>
        <dbReference type="ARBA" id="ARBA00022676"/>
    </source>
</evidence>
<evidence type="ECO:0000256" key="3">
    <source>
        <dbReference type="ARBA" id="ARBA00022679"/>
    </source>
</evidence>
<dbReference type="InterPro" id="IPR002213">
    <property type="entry name" value="UDP_glucos_trans"/>
</dbReference>
<evidence type="ECO:0000256" key="1">
    <source>
        <dbReference type="ARBA" id="ARBA00009995"/>
    </source>
</evidence>
<dbReference type="RefSeq" id="XP_006816887.1">
    <property type="nucleotide sequence ID" value="XM_006816824.1"/>
</dbReference>
<dbReference type="GeneID" id="102800741"/>
<proteinExistence type="inferred from homology"/>
<dbReference type="InterPro" id="IPR050271">
    <property type="entry name" value="UDP-glycosyltransferase"/>
</dbReference>
<keyword evidence="4" id="KW-0812">Transmembrane</keyword>
<gene>
    <name evidence="6" type="primary">LOC102800741</name>
</gene>
<evidence type="ECO:0000256" key="4">
    <source>
        <dbReference type="SAM" id="Phobius"/>
    </source>
</evidence>
<dbReference type="Gene3D" id="3.40.50.2000">
    <property type="entry name" value="Glycogen Phosphorylase B"/>
    <property type="match status" value="1"/>
</dbReference>
<evidence type="ECO:0000313" key="6">
    <source>
        <dbReference type="RefSeq" id="XP_006816887.1"/>
    </source>
</evidence>
<dbReference type="SUPFAM" id="SSF53756">
    <property type="entry name" value="UDP-Glycosyltransferase/glycogen phosphorylase"/>
    <property type="match status" value="1"/>
</dbReference>
<dbReference type="Pfam" id="PF00201">
    <property type="entry name" value="UDPGT"/>
    <property type="match status" value="1"/>
</dbReference>
<dbReference type="PANTHER" id="PTHR48043:SF145">
    <property type="entry name" value="FI06409P-RELATED"/>
    <property type="match status" value="1"/>
</dbReference>
<keyword evidence="2" id="KW-0328">Glycosyltransferase</keyword>
<organism evidence="5 6">
    <name type="scientific">Saccoglossus kowalevskii</name>
    <name type="common">Acorn worm</name>
    <dbReference type="NCBI Taxonomy" id="10224"/>
    <lineage>
        <taxon>Eukaryota</taxon>
        <taxon>Metazoa</taxon>
        <taxon>Hemichordata</taxon>
        <taxon>Enteropneusta</taxon>
        <taxon>Harrimaniidae</taxon>
        <taxon>Saccoglossus</taxon>
    </lineage>
</organism>
<protein>
    <submittedName>
        <fullName evidence="6">UDP-glucuronosyltransferase 1-2-like</fullName>
    </submittedName>
</protein>
<name>A0ABM0MA46_SACKO</name>
<keyword evidence="3" id="KW-0808">Transferase</keyword>
<comment type="similarity">
    <text evidence="1">Belongs to the UDP-glycosyltransferase family.</text>
</comment>
<keyword evidence="5" id="KW-1185">Reference proteome</keyword>
<feature type="transmembrane region" description="Helical" evidence="4">
    <location>
        <begin position="9"/>
        <end position="29"/>
    </location>
</feature>
<dbReference type="PANTHER" id="PTHR48043">
    <property type="entry name" value="EG:EG0003.4 PROTEIN-RELATED"/>
    <property type="match status" value="1"/>
</dbReference>
<reference evidence="6" key="1">
    <citation type="submission" date="2025-08" db="UniProtKB">
        <authorList>
            <consortium name="RefSeq"/>
        </authorList>
    </citation>
    <scope>IDENTIFICATION</scope>
    <source>
        <tissue evidence="6">Testes</tissue>
    </source>
</reference>
<accession>A0ABM0MA46</accession>
<sequence>MAACVNSRWIGAIVIACVICPVLCSNILILPGSPLGNLYITVSRFGELLATRGHNVTVLINDLYYQRFAGLIKQQRTFMNFEEYKSGFNEFPDAYNLVTKSAHTAPSIFETLRVFDALADETEAFIQDSNTIERLNASNFDLILANVFNPGYALIVGTLRVPFVVISTTRALPVVDDLLHGLTSNPAYVPAVLTGYSDVMTFPQRLSNTFVYLVSAAMFEFVVLKPFKSIQQRYNIRPEISYRSLGGNSELVLFCSDFAFDYPRPMMPHAIYIGSLTARTPYPLSQVSYVKM</sequence>